<dbReference type="EMBL" id="AMFJ01000141">
    <property type="protein sequence ID" value="EKE29600.1"/>
    <property type="molecule type" value="Genomic_DNA"/>
</dbReference>
<dbReference type="InterPro" id="IPR016195">
    <property type="entry name" value="Pol/histidinol_Pase-like"/>
</dbReference>
<accession>K2H182</accession>
<proteinExistence type="predicted"/>
<name>K2H182_9BACT</name>
<dbReference type="AlphaFoldDB" id="K2H182"/>
<evidence type="ECO:0008006" key="2">
    <source>
        <dbReference type="Google" id="ProtNLM"/>
    </source>
</evidence>
<gene>
    <name evidence="1" type="ORF">ACD_2C00141G0022</name>
</gene>
<protein>
    <recommendedName>
        <fullName evidence="2">Polymerase/histidinol phosphatase N-terminal domain-containing protein</fullName>
    </recommendedName>
</protein>
<organism evidence="1">
    <name type="scientific">uncultured bacterium</name>
    <name type="common">gcode 4</name>
    <dbReference type="NCBI Taxonomy" id="1234023"/>
    <lineage>
        <taxon>Bacteria</taxon>
        <taxon>environmental samples</taxon>
    </lineage>
</organism>
<dbReference type="SUPFAM" id="SSF89550">
    <property type="entry name" value="PHP domain-like"/>
    <property type="match status" value="1"/>
</dbReference>
<evidence type="ECO:0000313" key="1">
    <source>
        <dbReference type="EMBL" id="EKE29600.1"/>
    </source>
</evidence>
<dbReference type="Gene3D" id="1.10.150.650">
    <property type="match status" value="1"/>
</dbReference>
<sequence>MNSQEFSMDMHFHTNLSDGRLSNEEILKKILKSKWFFVATDHDLVNTEFTALAEKSGIISAQWVEISILDKNCWYLHITAYAREFRWEISDILENTRNWRRSKIYKQIKVLKKNWILINEKDFFSFFEDKWINVFNLNIYHLASYIYKYDYNLQRIREITWTDMDKIEFLKRCLRDEWDFSNVWSATVPEYTPDIKDVIRIVKENGWITSIAHPNFSFKQDEYRDKILYFLWLWMDAIEINSRATAEQIIIAQSCLKEDRLLTFWSDCHFTPYSEEDHWDFWEINQWLGKEIILENVEKIKSKIGIR</sequence>
<dbReference type="Gene3D" id="3.20.20.140">
    <property type="entry name" value="Metal-dependent hydrolases"/>
    <property type="match status" value="1"/>
</dbReference>
<comment type="caution">
    <text evidence="1">The sequence shown here is derived from an EMBL/GenBank/DDBJ whole genome shotgun (WGS) entry which is preliminary data.</text>
</comment>
<reference evidence="1" key="1">
    <citation type="journal article" date="2012" name="Science">
        <title>Fermentation, hydrogen, and sulfur metabolism in multiple uncultivated bacterial phyla.</title>
        <authorList>
            <person name="Wrighton K.C."/>
            <person name="Thomas B.C."/>
            <person name="Sharon I."/>
            <person name="Miller C.S."/>
            <person name="Castelle C.J."/>
            <person name="VerBerkmoes N.C."/>
            <person name="Wilkins M.J."/>
            <person name="Hettich R.L."/>
            <person name="Lipton M.S."/>
            <person name="Williams K.H."/>
            <person name="Long P.E."/>
            <person name="Banfield J.F."/>
        </authorList>
    </citation>
    <scope>NUCLEOTIDE SEQUENCE [LARGE SCALE GENOMIC DNA]</scope>
</reference>